<dbReference type="OrthoDB" id="1892038at2759"/>
<dbReference type="GeneID" id="113730722"/>
<evidence type="ECO:0000313" key="4">
    <source>
        <dbReference type="RefSeq" id="XP_027111399.1"/>
    </source>
</evidence>
<keyword evidence="3" id="KW-1185">Reference proteome</keyword>
<keyword evidence="2" id="KW-0472">Membrane</keyword>
<dbReference type="AlphaFoldDB" id="A0A6P6W7Z5"/>
<dbReference type="GO" id="GO:0009507">
    <property type="term" value="C:chloroplast"/>
    <property type="evidence" value="ECO:0007669"/>
    <property type="project" value="TreeGrafter"/>
</dbReference>
<keyword evidence="2" id="KW-1133">Transmembrane helix</keyword>
<reference evidence="3" key="1">
    <citation type="journal article" date="2025" name="Foods">
        <title>Unveiling the Microbial Signatures of Arabica Coffee Cherries: Insights into Ripeness Specific Diversity, Functional Traits, and Implications for Quality and Safety.</title>
        <authorList>
            <consortium name="RefSeq"/>
            <person name="Tenea G.N."/>
            <person name="Cifuentes V."/>
            <person name="Reyes P."/>
            <person name="Cevallos-Vallejos M."/>
        </authorList>
    </citation>
    <scope>NUCLEOTIDE SEQUENCE [LARGE SCALE GENOMIC DNA]</scope>
</reference>
<evidence type="ECO:0000256" key="2">
    <source>
        <dbReference type="SAM" id="Phobius"/>
    </source>
</evidence>
<feature type="transmembrane region" description="Helical" evidence="2">
    <location>
        <begin position="100"/>
        <end position="118"/>
    </location>
</feature>
<feature type="region of interest" description="Disordered" evidence="1">
    <location>
        <begin position="37"/>
        <end position="68"/>
    </location>
</feature>
<organism evidence="3 4">
    <name type="scientific">Coffea arabica</name>
    <name type="common">Arabian coffee</name>
    <dbReference type="NCBI Taxonomy" id="13443"/>
    <lineage>
        <taxon>Eukaryota</taxon>
        <taxon>Viridiplantae</taxon>
        <taxon>Streptophyta</taxon>
        <taxon>Embryophyta</taxon>
        <taxon>Tracheophyta</taxon>
        <taxon>Spermatophyta</taxon>
        <taxon>Magnoliopsida</taxon>
        <taxon>eudicotyledons</taxon>
        <taxon>Gunneridae</taxon>
        <taxon>Pentapetalae</taxon>
        <taxon>asterids</taxon>
        <taxon>lamiids</taxon>
        <taxon>Gentianales</taxon>
        <taxon>Rubiaceae</taxon>
        <taxon>Ixoroideae</taxon>
        <taxon>Gardenieae complex</taxon>
        <taxon>Bertiereae - Coffeeae clade</taxon>
        <taxon>Coffeeae</taxon>
        <taxon>Coffea</taxon>
    </lineage>
</organism>
<name>A0A6P6W7Z5_COFAR</name>
<dbReference type="PANTHER" id="PTHR36374">
    <property type="entry name" value="OS01G0969000 PROTEIN"/>
    <property type="match status" value="1"/>
</dbReference>
<proteinExistence type="predicted"/>
<dbReference type="RefSeq" id="XP_027111399.1">
    <property type="nucleotide sequence ID" value="XM_027255598.2"/>
</dbReference>
<protein>
    <submittedName>
        <fullName evidence="4">Uncharacterized protein</fullName>
    </submittedName>
</protein>
<evidence type="ECO:0000313" key="3">
    <source>
        <dbReference type="Proteomes" id="UP001652660"/>
    </source>
</evidence>
<evidence type="ECO:0000256" key="1">
    <source>
        <dbReference type="SAM" id="MobiDB-lite"/>
    </source>
</evidence>
<reference evidence="4" key="2">
    <citation type="submission" date="2025-08" db="UniProtKB">
        <authorList>
            <consortium name="RefSeq"/>
        </authorList>
    </citation>
    <scope>IDENTIFICATION</scope>
    <source>
        <tissue evidence="4">Leaves</tissue>
    </source>
</reference>
<gene>
    <name evidence="4" type="primary">LOC113730722</name>
</gene>
<keyword evidence="2" id="KW-0812">Transmembrane</keyword>
<sequence>MADAAARASDDQPNDNPILSFLSNFVKLLNLPPLPFLPPAPASKTKQPEEPANGAGPVAVADSAAETKPSVVKFGRPSETTLPSVKLEAVEVEERNTNPVVLWQVYAIGGLLVLRWAWTRWNERKERKKPSDEDRPPAVE</sequence>
<dbReference type="PANTHER" id="PTHR36374:SF1">
    <property type="entry name" value="OS01G0969000 PROTEIN"/>
    <property type="match status" value="1"/>
</dbReference>
<dbReference type="Proteomes" id="UP001652660">
    <property type="component" value="Chromosome 2e"/>
</dbReference>
<accession>A0A6P6W7Z5</accession>